<proteinExistence type="predicted"/>
<name>A0A0G0W5Z1_9BACT</name>
<dbReference type="Proteomes" id="UP000034749">
    <property type="component" value="Unassembled WGS sequence"/>
</dbReference>
<sequence>MNRKKFDLENLELALDFAELLRKLGFVVNIFKDNDLNIIIEWEEVKGQQ</sequence>
<evidence type="ECO:0000313" key="2">
    <source>
        <dbReference type="Proteomes" id="UP000034749"/>
    </source>
</evidence>
<comment type="caution">
    <text evidence="1">The sequence shown here is derived from an EMBL/GenBank/DDBJ whole genome shotgun (WGS) entry which is preliminary data.</text>
</comment>
<organism evidence="1 2">
    <name type="scientific">Candidatus Nomurabacteria bacterium GW2011_GWA2_40_9</name>
    <dbReference type="NCBI Taxonomy" id="1618734"/>
    <lineage>
        <taxon>Bacteria</taxon>
        <taxon>Candidatus Nomuraibacteriota</taxon>
    </lineage>
</organism>
<reference evidence="1 2" key="1">
    <citation type="journal article" date="2015" name="Nature">
        <title>rRNA introns, odd ribosomes, and small enigmatic genomes across a large radiation of phyla.</title>
        <authorList>
            <person name="Brown C.T."/>
            <person name="Hug L.A."/>
            <person name="Thomas B.C."/>
            <person name="Sharon I."/>
            <person name="Castelle C.J."/>
            <person name="Singh A."/>
            <person name="Wilkins M.J."/>
            <person name="Williams K.H."/>
            <person name="Banfield J.F."/>
        </authorList>
    </citation>
    <scope>NUCLEOTIDE SEQUENCE [LARGE SCALE GENOMIC DNA]</scope>
</reference>
<dbReference type="EMBL" id="LBZW01000005">
    <property type="protein sequence ID" value="KKR79620.1"/>
    <property type="molecule type" value="Genomic_DNA"/>
</dbReference>
<accession>A0A0G0W5Z1</accession>
<protein>
    <recommendedName>
        <fullName evidence="3">Phage protein</fullName>
    </recommendedName>
</protein>
<dbReference type="AlphaFoldDB" id="A0A0G0W5Z1"/>
<evidence type="ECO:0000313" key="1">
    <source>
        <dbReference type="EMBL" id="KKR79620.1"/>
    </source>
</evidence>
<evidence type="ECO:0008006" key="3">
    <source>
        <dbReference type="Google" id="ProtNLM"/>
    </source>
</evidence>
<gene>
    <name evidence="1" type="ORF">UU24_C0005G0038</name>
</gene>